<name>A0AA35KYF9_9SAUR</name>
<dbReference type="EMBL" id="OX395135">
    <property type="protein sequence ID" value="CAI5785833.1"/>
    <property type="molecule type" value="Genomic_DNA"/>
</dbReference>
<dbReference type="PANTHER" id="PTHR35254:SF1">
    <property type="entry name" value="STIMULATED BY RETINOIC ACID GENE 8 PROTEIN HOMOLOG"/>
    <property type="match status" value="1"/>
</dbReference>
<dbReference type="GO" id="GO:0071300">
    <property type="term" value="P:cellular response to retinoic acid"/>
    <property type="evidence" value="ECO:0007669"/>
    <property type="project" value="InterPro"/>
</dbReference>
<dbReference type="GO" id="GO:0046983">
    <property type="term" value="F:protein dimerization activity"/>
    <property type="evidence" value="ECO:0007669"/>
    <property type="project" value="InterPro"/>
</dbReference>
<dbReference type="GO" id="GO:0090427">
    <property type="term" value="P:activation of meiosis"/>
    <property type="evidence" value="ECO:0007669"/>
    <property type="project" value="TreeGrafter"/>
</dbReference>
<dbReference type="GO" id="GO:0005634">
    <property type="term" value="C:nucleus"/>
    <property type="evidence" value="ECO:0007669"/>
    <property type="project" value="TreeGrafter"/>
</dbReference>
<proteinExistence type="predicted"/>
<dbReference type="GO" id="GO:0007283">
    <property type="term" value="P:spermatogenesis"/>
    <property type="evidence" value="ECO:0007669"/>
    <property type="project" value="TreeGrafter"/>
</dbReference>
<feature type="domain" description="STRA8 bHLH" evidence="2">
    <location>
        <begin position="96"/>
        <end position="169"/>
    </location>
</feature>
<dbReference type="Proteomes" id="UP001178461">
    <property type="component" value="Chromosome 10"/>
</dbReference>
<organism evidence="3 4">
    <name type="scientific">Podarcis lilfordi</name>
    <name type="common">Lilford's wall lizard</name>
    <dbReference type="NCBI Taxonomy" id="74358"/>
    <lineage>
        <taxon>Eukaryota</taxon>
        <taxon>Metazoa</taxon>
        <taxon>Chordata</taxon>
        <taxon>Craniata</taxon>
        <taxon>Vertebrata</taxon>
        <taxon>Euteleostomi</taxon>
        <taxon>Lepidosauria</taxon>
        <taxon>Squamata</taxon>
        <taxon>Bifurcata</taxon>
        <taxon>Unidentata</taxon>
        <taxon>Episquamata</taxon>
        <taxon>Laterata</taxon>
        <taxon>Lacertibaenia</taxon>
        <taxon>Lacertidae</taxon>
        <taxon>Podarcis</taxon>
    </lineage>
</organism>
<accession>A0AA35KYF9</accession>
<reference evidence="3" key="1">
    <citation type="submission" date="2022-12" db="EMBL/GenBank/DDBJ databases">
        <authorList>
            <person name="Alioto T."/>
            <person name="Alioto T."/>
            <person name="Gomez Garrido J."/>
        </authorList>
    </citation>
    <scope>NUCLEOTIDE SEQUENCE</scope>
</reference>
<evidence type="ECO:0000259" key="2">
    <source>
        <dbReference type="Pfam" id="PF23175"/>
    </source>
</evidence>
<protein>
    <submittedName>
        <fullName evidence="3">Stimulated by retinoic acid gene 8 protein homolog isoform X2</fullName>
    </submittedName>
</protein>
<keyword evidence="4" id="KW-1185">Reference proteome</keyword>
<dbReference type="PANTHER" id="PTHR35254">
    <property type="entry name" value="STIMULATED BY RETINOIC ACID GENE 8 PROTEIN HOMOLOG"/>
    <property type="match status" value="1"/>
</dbReference>
<dbReference type="InterPro" id="IPR033537">
    <property type="entry name" value="Stra8"/>
</dbReference>
<sequence>MGVSRVNNFRSTYTPLPERPARHRSFPIGGLRCLLCSDWLCASRLALGRGDRAGRRAEGRVLRKLRCWLLAWRKLLMETSGNCSTPYARVTSKYRTHLQDPKSQGGKRRLSQARNRATLAGLFNNLRETVYSQQDNSTSKCQVLCKAKNYIQELEKTLENLLKMKEVLNLEDGHPSSLEEVKEEYVKMYFNNHSAAASPPSNSASQSGATVWYVIQEHEKTSVGEDVTLRLTQSPAASSPDLMEFERYLHFYKQTVDLLVDNGVVSPEDVTLPVVSTAVSHLWQGLPEERRDGVLQYCNQRQNFITEVKMASQEPPCTEGSVRDSGASQEASGSLVSTPEEILFEDAFDVATSFLDRNETQEMSSQSSAFTGCTSESQEDYHHLYLQIISFLKSLFFANTQPSQEEVLQLDYETVMLRCTETFDDEDL</sequence>
<evidence type="ECO:0000313" key="3">
    <source>
        <dbReference type="EMBL" id="CAI5785833.1"/>
    </source>
</evidence>
<dbReference type="SUPFAM" id="SSF47459">
    <property type="entry name" value="HLH, helix-loop-helix DNA-binding domain"/>
    <property type="match status" value="1"/>
</dbReference>
<dbReference type="Gene3D" id="4.10.280.10">
    <property type="entry name" value="Helix-loop-helix DNA-binding domain"/>
    <property type="match status" value="1"/>
</dbReference>
<gene>
    <name evidence="3" type="ORF">PODLI_1B017959</name>
</gene>
<dbReference type="Pfam" id="PF23175">
    <property type="entry name" value="bHLH_STRA8"/>
    <property type="match status" value="1"/>
</dbReference>
<dbReference type="InterPro" id="IPR057021">
    <property type="entry name" value="bHLH_STRA8"/>
</dbReference>
<dbReference type="InterPro" id="IPR036638">
    <property type="entry name" value="HLH_DNA-bd_sf"/>
</dbReference>
<evidence type="ECO:0000256" key="1">
    <source>
        <dbReference type="SAM" id="MobiDB-lite"/>
    </source>
</evidence>
<evidence type="ECO:0000313" key="4">
    <source>
        <dbReference type="Proteomes" id="UP001178461"/>
    </source>
</evidence>
<dbReference type="AlphaFoldDB" id="A0AA35KYF9"/>
<dbReference type="GO" id="GO:0051321">
    <property type="term" value="P:meiotic cell cycle"/>
    <property type="evidence" value="ECO:0007669"/>
    <property type="project" value="InterPro"/>
</dbReference>
<dbReference type="GO" id="GO:0048477">
    <property type="term" value="P:oogenesis"/>
    <property type="evidence" value="ECO:0007669"/>
    <property type="project" value="TreeGrafter"/>
</dbReference>
<feature type="region of interest" description="Disordered" evidence="1">
    <location>
        <begin position="312"/>
        <end position="332"/>
    </location>
</feature>